<sequence>MQCLMAPTRSEINESHAKQEWMDVGIPSIRNFWRIRWKRRVLWLLFLISSLPLHLLYRSSAPILLRIKLTSSQFQLYNIRINFGKRVLGFQNKQKVSGYR</sequence>
<dbReference type="PANTHER" id="PTHR35395:SF1">
    <property type="entry name" value="DUF6536 DOMAIN-CONTAINING PROTEIN"/>
    <property type="match status" value="1"/>
</dbReference>
<keyword evidence="1" id="KW-0472">Membrane</keyword>
<reference evidence="3" key="1">
    <citation type="submission" date="2023-01" db="EMBL/GenBank/DDBJ databases">
        <title>Colletotrichum chrysophilum M932 genome sequence.</title>
        <authorList>
            <person name="Baroncelli R."/>
        </authorList>
    </citation>
    <scope>NUCLEOTIDE SEQUENCE</scope>
    <source>
        <strain evidence="3">M932</strain>
    </source>
</reference>
<evidence type="ECO:0000313" key="3">
    <source>
        <dbReference type="EMBL" id="KAK1846227.1"/>
    </source>
</evidence>
<proteinExistence type="predicted"/>
<evidence type="ECO:0000313" key="4">
    <source>
        <dbReference type="Proteomes" id="UP001243330"/>
    </source>
</evidence>
<dbReference type="InterPro" id="IPR046623">
    <property type="entry name" value="DUF6536"/>
</dbReference>
<dbReference type="AlphaFoldDB" id="A0AAD9EG41"/>
<name>A0AAD9EG41_9PEZI</name>
<evidence type="ECO:0000259" key="2">
    <source>
        <dbReference type="Pfam" id="PF20163"/>
    </source>
</evidence>
<evidence type="ECO:0000256" key="1">
    <source>
        <dbReference type="SAM" id="Phobius"/>
    </source>
</evidence>
<protein>
    <recommendedName>
        <fullName evidence="2">DUF6536 domain-containing protein</fullName>
    </recommendedName>
</protein>
<feature type="transmembrane region" description="Helical" evidence="1">
    <location>
        <begin position="40"/>
        <end position="57"/>
    </location>
</feature>
<feature type="domain" description="DUF6536" evidence="2">
    <location>
        <begin position="1"/>
        <end position="61"/>
    </location>
</feature>
<comment type="caution">
    <text evidence="3">The sequence shown here is derived from an EMBL/GenBank/DDBJ whole genome shotgun (WGS) entry which is preliminary data.</text>
</comment>
<keyword evidence="1" id="KW-0812">Transmembrane</keyword>
<dbReference type="Proteomes" id="UP001243330">
    <property type="component" value="Unassembled WGS sequence"/>
</dbReference>
<dbReference type="EMBL" id="JAQOWY010000243">
    <property type="protein sequence ID" value="KAK1846227.1"/>
    <property type="molecule type" value="Genomic_DNA"/>
</dbReference>
<keyword evidence="1" id="KW-1133">Transmembrane helix</keyword>
<dbReference type="PANTHER" id="PTHR35395">
    <property type="entry name" value="DUF6536 DOMAIN-CONTAINING PROTEIN"/>
    <property type="match status" value="1"/>
</dbReference>
<dbReference type="Pfam" id="PF20163">
    <property type="entry name" value="DUF6536"/>
    <property type="match status" value="1"/>
</dbReference>
<keyword evidence="4" id="KW-1185">Reference proteome</keyword>
<gene>
    <name evidence="3" type="ORF">CCHR01_11121</name>
</gene>
<organism evidence="3 4">
    <name type="scientific">Colletotrichum chrysophilum</name>
    <dbReference type="NCBI Taxonomy" id="1836956"/>
    <lineage>
        <taxon>Eukaryota</taxon>
        <taxon>Fungi</taxon>
        <taxon>Dikarya</taxon>
        <taxon>Ascomycota</taxon>
        <taxon>Pezizomycotina</taxon>
        <taxon>Sordariomycetes</taxon>
        <taxon>Hypocreomycetidae</taxon>
        <taxon>Glomerellales</taxon>
        <taxon>Glomerellaceae</taxon>
        <taxon>Colletotrichum</taxon>
        <taxon>Colletotrichum gloeosporioides species complex</taxon>
    </lineage>
</organism>
<accession>A0AAD9EG41</accession>